<comment type="caution">
    <text evidence="1">The sequence shown here is derived from an EMBL/GenBank/DDBJ whole genome shotgun (WGS) entry which is preliminary data.</text>
</comment>
<dbReference type="AlphaFoldDB" id="A0A9Q3EEP2"/>
<dbReference type="EMBL" id="AVOT02027536">
    <property type="protein sequence ID" value="MBW0519633.1"/>
    <property type="molecule type" value="Genomic_DNA"/>
</dbReference>
<organism evidence="1 2">
    <name type="scientific">Austropuccinia psidii MF-1</name>
    <dbReference type="NCBI Taxonomy" id="1389203"/>
    <lineage>
        <taxon>Eukaryota</taxon>
        <taxon>Fungi</taxon>
        <taxon>Dikarya</taxon>
        <taxon>Basidiomycota</taxon>
        <taxon>Pucciniomycotina</taxon>
        <taxon>Pucciniomycetes</taxon>
        <taxon>Pucciniales</taxon>
        <taxon>Sphaerophragmiaceae</taxon>
        <taxon>Austropuccinia</taxon>
    </lineage>
</organism>
<protein>
    <submittedName>
        <fullName evidence="1">Uncharacterized protein</fullName>
    </submittedName>
</protein>
<accession>A0A9Q3EEP2</accession>
<reference evidence="1" key="1">
    <citation type="submission" date="2021-03" db="EMBL/GenBank/DDBJ databases">
        <title>Draft genome sequence of rust myrtle Austropuccinia psidii MF-1, a brazilian biotype.</title>
        <authorList>
            <person name="Quecine M.C."/>
            <person name="Pachon D.M.R."/>
            <person name="Bonatelli M.L."/>
            <person name="Correr F.H."/>
            <person name="Franceschini L.M."/>
            <person name="Leite T.F."/>
            <person name="Margarido G.R.A."/>
            <person name="Almeida C.A."/>
            <person name="Ferrarezi J.A."/>
            <person name="Labate C.A."/>
        </authorList>
    </citation>
    <scope>NUCLEOTIDE SEQUENCE</scope>
    <source>
        <strain evidence="1">MF-1</strain>
    </source>
</reference>
<name>A0A9Q3EEP2_9BASI</name>
<evidence type="ECO:0000313" key="1">
    <source>
        <dbReference type="EMBL" id="MBW0519633.1"/>
    </source>
</evidence>
<evidence type="ECO:0000313" key="2">
    <source>
        <dbReference type="Proteomes" id="UP000765509"/>
    </source>
</evidence>
<dbReference type="Proteomes" id="UP000765509">
    <property type="component" value="Unassembled WGS sequence"/>
</dbReference>
<sequence length="117" mass="13627">MESKIIPNTSREDGRPERPVLKCHKCKINSNLAKNCINNPKINKYQVIEELHCTEEKEESEKDYEISDDIPQEDYPIKNLTGFSEVTEVHHNFPQFSEDFYKLINIQDSKACKTKPA</sequence>
<proteinExistence type="predicted"/>
<keyword evidence="2" id="KW-1185">Reference proteome</keyword>
<gene>
    <name evidence="1" type="ORF">O181_059348</name>
</gene>